<accession>X1AUF8</accession>
<organism evidence="11">
    <name type="scientific">marine sediment metagenome</name>
    <dbReference type="NCBI Taxonomy" id="412755"/>
    <lineage>
        <taxon>unclassified sequences</taxon>
        <taxon>metagenomes</taxon>
        <taxon>ecological metagenomes</taxon>
    </lineage>
</organism>
<dbReference type="Pfam" id="PF03116">
    <property type="entry name" value="NQR2_RnfD_RnfE"/>
    <property type="match status" value="1"/>
</dbReference>
<evidence type="ECO:0000256" key="10">
    <source>
        <dbReference type="SAM" id="Phobius"/>
    </source>
</evidence>
<gene>
    <name evidence="11" type="ORF">S01H4_02300</name>
</gene>
<evidence type="ECO:0000256" key="3">
    <source>
        <dbReference type="ARBA" id="ARBA00022630"/>
    </source>
</evidence>
<keyword evidence="7" id="KW-0249">Electron transport</keyword>
<feature type="transmembrane region" description="Helical" evidence="10">
    <location>
        <begin position="48"/>
        <end position="66"/>
    </location>
</feature>
<feature type="transmembrane region" description="Helical" evidence="10">
    <location>
        <begin position="72"/>
        <end position="98"/>
    </location>
</feature>
<dbReference type="PANTHER" id="PTHR30578">
    <property type="entry name" value="ELECTRON TRANSPORT COMPLEX PROTEIN RNFD"/>
    <property type="match status" value="1"/>
</dbReference>
<evidence type="ECO:0000256" key="6">
    <source>
        <dbReference type="ARBA" id="ARBA00022967"/>
    </source>
</evidence>
<dbReference type="InterPro" id="IPR011303">
    <property type="entry name" value="RnfD_bac"/>
</dbReference>
<dbReference type="EMBL" id="BART01000491">
    <property type="protein sequence ID" value="GAG72922.1"/>
    <property type="molecule type" value="Genomic_DNA"/>
</dbReference>
<keyword evidence="3" id="KW-0285">Flavoprotein</keyword>
<dbReference type="HAMAP" id="MF_00462">
    <property type="entry name" value="RsxD_RnfD"/>
    <property type="match status" value="1"/>
</dbReference>
<evidence type="ECO:0000256" key="1">
    <source>
        <dbReference type="ARBA" id="ARBA00022448"/>
    </source>
</evidence>
<keyword evidence="9 10" id="KW-0472">Membrane</keyword>
<keyword evidence="4" id="KW-0288">FMN</keyword>
<proteinExistence type="inferred from homology"/>
<protein>
    <recommendedName>
        <fullName evidence="12">Electron transport complex protein RnfD</fullName>
    </recommendedName>
</protein>
<dbReference type="InterPro" id="IPR004338">
    <property type="entry name" value="NqrB/RnfD"/>
</dbReference>
<dbReference type="PANTHER" id="PTHR30578:SF0">
    <property type="entry name" value="ION-TRANSLOCATING OXIDOREDUCTASE COMPLEX SUBUNIT D"/>
    <property type="match status" value="1"/>
</dbReference>
<evidence type="ECO:0000256" key="4">
    <source>
        <dbReference type="ARBA" id="ARBA00022643"/>
    </source>
</evidence>
<feature type="transmembrane region" description="Helical" evidence="10">
    <location>
        <begin position="236"/>
        <end position="254"/>
    </location>
</feature>
<dbReference type="AlphaFoldDB" id="X1AUF8"/>
<evidence type="ECO:0000256" key="5">
    <source>
        <dbReference type="ARBA" id="ARBA00022692"/>
    </source>
</evidence>
<evidence type="ECO:0000256" key="8">
    <source>
        <dbReference type="ARBA" id="ARBA00022989"/>
    </source>
</evidence>
<comment type="caution">
    <text evidence="11">The sequence shown here is derived from an EMBL/GenBank/DDBJ whole genome shotgun (WGS) entry which is preliminary data.</text>
</comment>
<keyword evidence="1" id="KW-0813">Transport</keyword>
<keyword evidence="6" id="KW-1278">Translocase</keyword>
<dbReference type="GO" id="GO:0005886">
    <property type="term" value="C:plasma membrane"/>
    <property type="evidence" value="ECO:0007669"/>
    <property type="project" value="TreeGrafter"/>
</dbReference>
<feature type="transmembrane region" description="Helical" evidence="10">
    <location>
        <begin position="207"/>
        <end position="224"/>
    </location>
</feature>
<evidence type="ECO:0000256" key="9">
    <source>
        <dbReference type="ARBA" id="ARBA00023136"/>
    </source>
</evidence>
<feature type="transmembrane region" description="Helical" evidence="10">
    <location>
        <begin position="24"/>
        <end position="41"/>
    </location>
</feature>
<evidence type="ECO:0000256" key="7">
    <source>
        <dbReference type="ARBA" id="ARBA00022982"/>
    </source>
</evidence>
<sequence length="292" mass="31919">MYIVVAALLFPTAAGIYFFGYYAIYIILASIITAVLTEFVIKKLRKKRFIMDGSAVITGLLFALILPPRLPLWMVVLGAFFSIAVAKEAFGGLGYNIFNPALAGRAFLSVCFPKEMTTWVLPPHFNYDAVTGATPLSESFIYPPDKLSLYKDLFFGNIGGSLGETSAMLILIGAAVLFAFRIIDWRIPTFYIGTVALGSLLMGKDVLFQVLAGGLMIGAFFMATDYVTSPVTGNGRIIFGVGLGVLTVLIRNFSSMPEGVCFSILIMNAFTPLIDKYLRIKPFGFQKKKKNA</sequence>
<keyword evidence="2" id="KW-0597">Phosphoprotein</keyword>
<keyword evidence="5 10" id="KW-0812">Transmembrane</keyword>
<reference evidence="11" key="1">
    <citation type="journal article" date="2014" name="Front. Microbiol.">
        <title>High frequency of phylogenetically diverse reductive dehalogenase-homologous genes in deep subseafloor sedimentary metagenomes.</title>
        <authorList>
            <person name="Kawai M."/>
            <person name="Futagami T."/>
            <person name="Toyoda A."/>
            <person name="Takaki Y."/>
            <person name="Nishi S."/>
            <person name="Hori S."/>
            <person name="Arai W."/>
            <person name="Tsubouchi T."/>
            <person name="Morono Y."/>
            <person name="Uchiyama I."/>
            <person name="Ito T."/>
            <person name="Fujiyama A."/>
            <person name="Inagaki F."/>
            <person name="Takami H."/>
        </authorList>
    </citation>
    <scope>NUCLEOTIDE SEQUENCE</scope>
    <source>
        <strain evidence="11">Expedition CK06-06</strain>
    </source>
</reference>
<dbReference type="NCBIfam" id="TIGR01946">
    <property type="entry name" value="rnfD"/>
    <property type="match status" value="1"/>
</dbReference>
<evidence type="ECO:0008006" key="12">
    <source>
        <dbReference type="Google" id="ProtNLM"/>
    </source>
</evidence>
<evidence type="ECO:0000313" key="11">
    <source>
        <dbReference type="EMBL" id="GAG72922.1"/>
    </source>
</evidence>
<evidence type="ECO:0000256" key="2">
    <source>
        <dbReference type="ARBA" id="ARBA00022553"/>
    </source>
</evidence>
<name>X1AUF8_9ZZZZ</name>
<keyword evidence="8 10" id="KW-1133">Transmembrane helix</keyword>
<dbReference type="GO" id="GO:0055085">
    <property type="term" value="P:transmembrane transport"/>
    <property type="evidence" value="ECO:0007669"/>
    <property type="project" value="InterPro"/>
</dbReference>
<dbReference type="GO" id="GO:0022900">
    <property type="term" value="P:electron transport chain"/>
    <property type="evidence" value="ECO:0007669"/>
    <property type="project" value="InterPro"/>
</dbReference>